<evidence type="ECO:0000313" key="1">
    <source>
        <dbReference type="EMBL" id="MCL6697365.1"/>
    </source>
</evidence>
<proteinExistence type="predicted"/>
<dbReference type="Gene3D" id="1.20.1440.100">
    <property type="entry name" value="SG protein - dephosphorylation function"/>
    <property type="match status" value="1"/>
</dbReference>
<dbReference type="InterPro" id="IPR023214">
    <property type="entry name" value="HAD_sf"/>
</dbReference>
<dbReference type="Pfam" id="PF12710">
    <property type="entry name" value="HAD"/>
    <property type="match status" value="1"/>
</dbReference>
<protein>
    <submittedName>
        <fullName evidence="1">Haloacid dehalogenase-like hydrolase</fullName>
    </submittedName>
</protein>
<gene>
    <name evidence="1" type="ORF">LZ496_00975</name>
</gene>
<dbReference type="Gene3D" id="3.40.50.1000">
    <property type="entry name" value="HAD superfamily/HAD-like"/>
    <property type="match status" value="1"/>
</dbReference>
<evidence type="ECO:0000313" key="2">
    <source>
        <dbReference type="Proteomes" id="UP001203410"/>
    </source>
</evidence>
<dbReference type="RefSeq" id="WP_249902740.1">
    <property type="nucleotide sequence ID" value="NZ_JAMGBA010000001.1"/>
</dbReference>
<accession>A0ABT0RRR5</accession>
<dbReference type="SUPFAM" id="SSF56784">
    <property type="entry name" value="HAD-like"/>
    <property type="match status" value="1"/>
</dbReference>
<dbReference type="EMBL" id="JAMGBA010000001">
    <property type="protein sequence ID" value="MCL6697365.1"/>
    <property type="molecule type" value="Genomic_DNA"/>
</dbReference>
<sequence>MSDSASRLVIFDVCDTLYDANTTIGFIRYYQSRHASGALAKALSRWLDRGSPFFYAGAAAHHLLGWDVARQRIIAALDGEPRSRLTDAAFQYVRDILPASANQPIHDRLKAHQEAGDRVILMSSSIDLVVSQIAAVLDTEYRASVLEFDDDLCTGRLAADLTGRKADQLRGLAGPGIETWVYTDNRSDKNLVASVGRATIVLPRGRRQDRWAGDNCEYISL</sequence>
<dbReference type="InterPro" id="IPR036412">
    <property type="entry name" value="HAD-like_sf"/>
</dbReference>
<keyword evidence="2" id="KW-1185">Reference proteome</keyword>
<organism evidence="1 2">
    <name type="scientific">Sphingomonas caseinilyticus</name>
    <dbReference type="NCBI Taxonomy" id="2908205"/>
    <lineage>
        <taxon>Bacteria</taxon>
        <taxon>Pseudomonadati</taxon>
        <taxon>Pseudomonadota</taxon>
        <taxon>Alphaproteobacteria</taxon>
        <taxon>Sphingomonadales</taxon>
        <taxon>Sphingomonadaceae</taxon>
        <taxon>Sphingomonas</taxon>
    </lineage>
</organism>
<reference evidence="1 2" key="1">
    <citation type="submission" date="2022-05" db="EMBL/GenBank/DDBJ databases">
        <authorList>
            <person name="Jo J.-H."/>
            <person name="Im W.-T."/>
        </authorList>
    </citation>
    <scope>NUCLEOTIDE SEQUENCE [LARGE SCALE GENOMIC DNA]</scope>
    <source>
        <strain evidence="1 2">NSE70-1</strain>
    </source>
</reference>
<name>A0ABT0RRR5_9SPHN</name>
<comment type="caution">
    <text evidence="1">The sequence shown here is derived from an EMBL/GenBank/DDBJ whole genome shotgun (WGS) entry which is preliminary data.</text>
</comment>
<dbReference type="Proteomes" id="UP001203410">
    <property type="component" value="Unassembled WGS sequence"/>
</dbReference>